<dbReference type="EMBL" id="ML996567">
    <property type="protein sequence ID" value="KAF2761266.1"/>
    <property type="molecule type" value="Genomic_DNA"/>
</dbReference>
<evidence type="ECO:0000313" key="2">
    <source>
        <dbReference type="EMBL" id="KAF2761266.1"/>
    </source>
</evidence>
<feature type="region of interest" description="Disordered" evidence="1">
    <location>
        <begin position="188"/>
        <end position="420"/>
    </location>
</feature>
<proteinExistence type="predicted"/>
<feature type="compositionally biased region" description="Polar residues" evidence="1">
    <location>
        <begin position="296"/>
        <end position="325"/>
    </location>
</feature>
<feature type="compositionally biased region" description="Polar residues" evidence="1">
    <location>
        <begin position="215"/>
        <end position="225"/>
    </location>
</feature>
<feature type="compositionally biased region" description="Low complexity" evidence="1">
    <location>
        <begin position="275"/>
        <end position="286"/>
    </location>
</feature>
<gene>
    <name evidence="2" type="ORF">EJ05DRAFT_497816</name>
</gene>
<dbReference type="Proteomes" id="UP000799437">
    <property type="component" value="Unassembled WGS sequence"/>
</dbReference>
<protein>
    <submittedName>
        <fullName evidence="2">Uncharacterized protein</fullName>
    </submittedName>
</protein>
<evidence type="ECO:0000256" key="1">
    <source>
        <dbReference type="SAM" id="MobiDB-lite"/>
    </source>
</evidence>
<name>A0A6A6WH07_9PEZI</name>
<feature type="compositionally biased region" description="Polar residues" evidence="1">
    <location>
        <begin position="335"/>
        <end position="397"/>
    </location>
</feature>
<organism evidence="2 3">
    <name type="scientific">Pseudovirgaria hyperparasitica</name>
    <dbReference type="NCBI Taxonomy" id="470096"/>
    <lineage>
        <taxon>Eukaryota</taxon>
        <taxon>Fungi</taxon>
        <taxon>Dikarya</taxon>
        <taxon>Ascomycota</taxon>
        <taxon>Pezizomycotina</taxon>
        <taxon>Dothideomycetes</taxon>
        <taxon>Dothideomycetes incertae sedis</taxon>
        <taxon>Acrospermales</taxon>
        <taxon>Acrospermaceae</taxon>
        <taxon>Pseudovirgaria</taxon>
    </lineage>
</organism>
<evidence type="ECO:0000313" key="3">
    <source>
        <dbReference type="Proteomes" id="UP000799437"/>
    </source>
</evidence>
<feature type="compositionally biased region" description="Polar residues" evidence="1">
    <location>
        <begin position="251"/>
        <end position="274"/>
    </location>
</feature>
<dbReference type="AlphaFoldDB" id="A0A6A6WH07"/>
<reference evidence="2" key="1">
    <citation type="journal article" date="2020" name="Stud. Mycol.">
        <title>101 Dothideomycetes genomes: a test case for predicting lifestyles and emergence of pathogens.</title>
        <authorList>
            <person name="Haridas S."/>
            <person name="Albert R."/>
            <person name="Binder M."/>
            <person name="Bloem J."/>
            <person name="Labutti K."/>
            <person name="Salamov A."/>
            <person name="Andreopoulos B."/>
            <person name="Baker S."/>
            <person name="Barry K."/>
            <person name="Bills G."/>
            <person name="Bluhm B."/>
            <person name="Cannon C."/>
            <person name="Castanera R."/>
            <person name="Culley D."/>
            <person name="Daum C."/>
            <person name="Ezra D."/>
            <person name="Gonzalez J."/>
            <person name="Henrissat B."/>
            <person name="Kuo A."/>
            <person name="Liang C."/>
            <person name="Lipzen A."/>
            <person name="Lutzoni F."/>
            <person name="Magnuson J."/>
            <person name="Mondo S."/>
            <person name="Nolan M."/>
            <person name="Ohm R."/>
            <person name="Pangilinan J."/>
            <person name="Park H.-J."/>
            <person name="Ramirez L."/>
            <person name="Alfaro M."/>
            <person name="Sun H."/>
            <person name="Tritt A."/>
            <person name="Yoshinaga Y."/>
            <person name="Zwiers L.-H."/>
            <person name="Turgeon B."/>
            <person name="Goodwin S."/>
            <person name="Spatafora J."/>
            <person name="Crous P."/>
            <person name="Grigoriev I."/>
        </authorList>
    </citation>
    <scope>NUCLEOTIDE SEQUENCE</scope>
    <source>
        <strain evidence="2">CBS 121739</strain>
    </source>
</reference>
<sequence length="420" mass="46391">MCRRVVHRYAHCGHTVTSPLLHCGNPQCEQRHEDQLGEPGYACSKCERSSVGNNSTSVSTSSRYSHTRRMSLDPAVRADLRSNLALLGSTHSNISTDTPTSAHSAHFAQHGSSNQLLINPMPTVRHTHQQDTPLHLRRSSQIQGGVQINAHVRMNSAIFDGGDHARNAPVSFPPPAPNVRRQEEIRTPVITSAVPADQGPPSAPTTPRRRRDSIRQAQWIGSPSTETPPPMPAVNVPFTHPGSPHHRRQGPSVSGVQQHQSLARRPSNSGDRPQTTSTNRRNSVNNPFGTQRHRVNQAQPGNSQRQHLGHRQQANPSQRGSQAQRALQHGPQRQHLGQRQQNISSHEGPQAQRANQHGPQRQQTYPSQAGPQAQQGIQDRSQHPQRSGISVDNNSSVDLGWPENPQFGHERSFYHGSNIW</sequence>
<dbReference type="GeneID" id="54487647"/>
<keyword evidence="3" id="KW-1185">Reference proteome</keyword>
<accession>A0A6A6WH07</accession>
<dbReference type="RefSeq" id="XP_033603717.1">
    <property type="nucleotide sequence ID" value="XM_033746593.1"/>
</dbReference>